<dbReference type="FunFam" id="3.40.390.10:FF:000123">
    <property type="entry name" value="Metalloendopeptidase"/>
    <property type="match status" value="1"/>
</dbReference>
<evidence type="ECO:0000256" key="3">
    <source>
        <dbReference type="ARBA" id="ARBA00022670"/>
    </source>
</evidence>
<feature type="disulfide bond" evidence="6">
    <location>
        <begin position="34"/>
        <end position="56"/>
    </location>
</feature>
<reference evidence="10 11" key="1">
    <citation type="journal article" date="2007" name="Science">
        <title>Sea anemone genome reveals ancestral eumetazoan gene repertoire and genomic organization.</title>
        <authorList>
            <person name="Putnam N.H."/>
            <person name="Srivastava M."/>
            <person name="Hellsten U."/>
            <person name="Dirks B."/>
            <person name="Chapman J."/>
            <person name="Salamov A."/>
            <person name="Terry A."/>
            <person name="Shapiro H."/>
            <person name="Lindquist E."/>
            <person name="Kapitonov V.V."/>
            <person name="Jurka J."/>
            <person name="Genikhovich G."/>
            <person name="Grigoriev I.V."/>
            <person name="Lucas S.M."/>
            <person name="Steele R.E."/>
            <person name="Finnerty J.R."/>
            <person name="Technau U."/>
            <person name="Martindale M.Q."/>
            <person name="Rokhsar D.S."/>
        </authorList>
    </citation>
    <scope>NUCLEOTIDE SEQUENCE [LARGE SCALE GENOMIC DNA]</scope>
    <source>
        <strain evidence="11">CH2 X CH6</strain>
    </source>
</reference>
<feature type="domain" description="ShKT" evidence="8">
    <location>
        <begin position="180"/>
        <end position="214"/>
    </location>
</feature>
<sequence>IMAAINEFHQHTCIRWKPHKAETNWVKMMKDEGCWSRVGVKYWTSGAQVLSLGDGCNHKGTIMHEMMHASGFWHEQSRPDRNNYVEIMWENIEEGKAHNFNKYDRGSIDSLNINYDYDSLMHYGKSSFSKNGKPTIQVIGDPSRRLGQRDSFSSADILELNALYDCSGVKPTTKPKPTVCFDENTYCHQWASAGHCRTNPGYMHKVCKRSCRICGKYANL</sequence>
<dbReference type="HOGENOM" id="CLU_017286_0_3_1"/>
<dbReference type="PRINTS" id="PR00480">
    <property type="entry name" value="ASTACIN"/>
</dbReference>
<feature type="binding site" evidence="6">
    <location>
        <position position="64"/>
    </location>
    <ligand>
        <name>Zn(2+)</name>
        <dbReference type="ChEBI" id="CHEBI:29105"/>
        <note>catalytic</note>
    </ligand>
</feature>
<dbReference type="SMART" id="SM00235">
    <property type="entry name" value="ZnMc"/>
    <property type="match status" value="1"/>
</dbReference>
<keyword evidence="4 6" id="KW-0378">Hydrolase</keyword>
<name>A7SA78_NEMVE</name>
<dbReference type="EC" id="3.4.24.-" evidence="7"/>
<dbReference type="AlphaFoldDB" id="A7SA78"/>
<dbReference type="PROSITE" id="PS51864">
    <property type="entry name" value="ASTACIN"/>
    <property type="match status" value="1"/>
</dbReference>
<gene>
    <name evidence="10" type="ORF">NEMVEDRAFT_v1g110556</name>
</gene>
<keyword evidence="5" id="KW-1015">Disulfide bond</keyword>
<evidence type="ECO:0000259" key="9">
    <source>
        <dbReference type="PROSITE" id="PS51864"/>
    </source>
</evidence>
<dbReference type="EMBL" id="DS469607">
    <property type="protein sequence ID" value="EDO39442.1"/>
    <property type="molecule type" value="Genomic_DNA"/>
</dbReference>
<feature type="non-terminal residue" evidence="10">
    <location>
        <position position="220"/>
    </location>
</feature>
<feature type="domain" description="Peptidase M12A" evidence="9">
    <location>
        <begin position="1"/>
        <end position="167"/>
    </location>
</feature>
<keyword evidence="6 7" id="KW-0479">Metal-binding</keyword>
<proteinExistence type="predicted"/>
<evidence type="ECO:0000256" key="4">
    <source>
        <dbReference type="ARBA" id="ARBA00022801"/>
    </source>
</evidence>
<dbReference type="GO" id="GO:0005615">
    <property type="term" value="C:extracellular space"/>
    <property type="evidence" value="ECO:0000318"/>
    <property type="project" value="GO_Central"/>
</dbReference>
<keyword evidence="11" id="KW-1185">Reference proteome</keyword>
<dbReference type="PANTHER" id="PTHR10127">
    <property type="entry name" value="DISCOIDIN, CUB, EGF, LAMININ , AND ZINC METALLOPROTEASE DOMAIN CONTAINING"/>
    <property type="match status" value="1"/>
</dbReference>
<comment type="cofactor">
    <cofactor evidence="6 7">
        <name>Zn(2+)</name>
        <dbReference type="ChEBI" id="CHEBI:29105"/>
    </cofactor>
    <text evidence="6 7">Binds 1 zinc ion per subunit.</text>
</comment>
<dbReference type="CDD" id="cd04280">
    <property type="entry name" value="ZnMc_astacin_like"/>
    <property type="match status" value="1"/>
</dbReference>
<feature type="binding site" evidence="6">
    <location>
        <position position="74"/>
    </location>
    <ligand>
        <name>Zn(2+)</name>
        <dbReference type="ChEBI" id="CHEBI:29105"/>
        <note>catalytic</note>
    </ligand>
</feature>
<dbReference type="FunCoup" id="A7SA78">
    <property type="interactions" value="1"/>
</dbReference>
<comment type="function">
    <text evidence="1">Metalloprotease.</text>
</comment>
<dbReference type="eggNOG" id="KOG3714">
    <property type="taxonomic scope" value="Eukaryota"/>
</dbReference>
<feature type="active site" evidence="6">
    <location>
        <position position="65"/>
    </location>
</feature>
<dbReference type="Proteomes" id="UP000001593">
    <property type="component" value="Unassembled WGS sequence"/>
</dbReference>
<dbReference type="Pfam" id="PF01549">
    <property type="entry name" value="ShK"/>
    <property type="match status" value="1"/>
</dbReference>
<dbReference type="InterPro" id="IPR003582">
    <property type="entry name" value="ShKT_dom"/>
</dbReference>
<keyword evidence="6 7" id="KW-0482">Metalloprotease</keyword>
<evidence type="ECO:0000256" key="5">
    <source>
        <dbReference type="PROSITE-ProRule" id="PRU01005"/>
    </source>
</evidence>
<dbReference type="Gene3D" id="3.40.390.10">
    <property type="entry name" value="Collagenase (Catalytic Domain)"/>
    <property type="match status" value="1"/>
</dbReference>
<organism evidence="10 11">
    <name type="scientific">Nematostella vectensis</name>
    <name type="common">Starlet sea anemone</name>
    <dbReference type="NCBI Taxonomy" id="45351"/>
    <lineage>
        <taxon>Eukaryota</taxon>
        <taxon>Metazoa</taxon>
        <taxon>Cnidaria</taxon>
        <taxon>Anthozoa</taxon>
        <taxon>Hexacorallia</taxon>
        <taxon>Actiniaria</taxon>
        <taxon>Edwardsiidae</taxon>
        <taxon>Nematostella</taxon>
    </lineage>
</organism>
<dbReference type="GO" id="GO:0008270">
    <property type="term" value="F:zinc ion binding"/>
    <property type="evidence" value="ECO:0007669"/>
    <property type="project" value="UniProtKB-UniRule"/>
</dbReference>
<comment type="caution">
    <text evidence="5">Lacks conserved residue(s) required for the propagation of feature annotation.</text>
</comment>
<protein>
    <recommendedName>
        <fullName evidence="7">Metalloendopeptidase</fullName>
        <ecNumber evidence="7">3.4.24.-</ecNumber>
    </recommendedName>
</protein>
<dbReference type="InterPro" id="IPR024079">
    <property type="entry name" value="MetalloPept_cat_dom_sf"/>
</dbReference>
<keyword evidence="6 7" id="KW-0862">Zinc</keyword>
<evidence type="ECO:0000256" key="6">
    <source>
        <dbReference type="PROSITE-ProRule" id="PRU01211"/>
    </source>
</evidence>
<dbReference type="GO" id="GO:0006508">
    <property type="term" value="P:proteolysis"/>
    <property type="evidence" value="ECO:0007669"/>
    <property type="project" value="UniProtKB-KW"/>
</dbReference>
<dbReference type="PhylomeDB" id="A7SA78"/>
<dbReference type="InterPro" id="IPR034035">
    <property type="entry name" value="Astacin-like_dom"/>
</dbReference>
<dbReference type="GO" id="GO:0090729">
    <property type="term" value="F:toxin activity"/>
    <property type="evidence" value="ECO:0007669"/>
    <property type="project" value="UniProtKB-KW"/>
</dbReference>
<keyword evidence="2" id="KW-0800">Toxin</keyword>
<dbReference type="InterPro" id="IPR006026">
    <property type="entry name" value="Peptidase_Metallo"/>
</dbReference>
<dbReference type="InterPro" id="IPR001506">
    <property type="entry name" value="Peptidase_M12A"/>
</dbReference>
<dbReference type="PANTHER" id="PTHR10127:SF901">
    <property type="entry name" value="METALLOENDOPEPTIDASE"/>
    <property type="match status" value="1"/>
</dbReference>
<accession>A7SA78</accession>
<evidence type="ECO:0000256" key="7">
    <source>
        <dbReference type="RuleBase" id="RU361183"/>
    </source>
</evidence>
<dbReference type="SMART" id="SM00254">
    <property type="entry name" value="ShKT"/>
    <property type="match status" value="1"/>
</dbReference>
<dbReference type="InParanoid" id="A7SA78"/>
<feature type="binding site" evidence="6">
    <location>
        <position position="68"/>
    </location>
    <ligand>
        <name>Zn(2+)</name>
        <dbReference type="ChEBI" id="CHEBI:29105"/>
        <note>catalytic</note>
    </ligand>
</feature>
<dbReference type="PROSITE" id="PS51670">
    <property type="entry name" value="SHKT"/>
    <property type="match status" value="1"/>
</dbReference>
<feature type="disulfide bond" evidence="5">
    <location>
        <begin position="180"/>
        <end position="214"/>
    </location>
</feature>
<dbReference type="Pfam" id="PF01400">
    <property type="entry name" value="Astacin"/>
    <property type="match status" value="1"/>
</dbReference>
<dbReference type="SUPFAM" id="SSF55486">
    <property type="entry name" value="Metalloproteases ('zincins'), catalytic domain"/>
    <property type="match status" value="1"/>
</dbReference>
<evidence type="ECO:0000313" key="11">
    <source>
        <dbReference type="Proteomes" id="UP000001593"/>
    </source>
</evidence>
<dbReference type="MEROPS" id="M12.A41"/>
<evidence type="ECO:0000259" key="8">
    <source>
        <dbReference type="PROSITE" id="PS51670"/>
    </source>
</evidence>
<dbReference type="GO" id="GO:0004222">
    <property type="term" value="F:metalloendopeptidase activity"/>
    <property type="evidence" value="ECO:0000318"/>
    <property type="project" value="GO_Central"/>
</dbReference>
<evidence type="ECO:0000256" key="1">
    <source>
        <dbReference type="ARBA" id="ARBA00002657"/>
    </source>
</evidence>
<evidence type="ECO:0000256" key="2">
    <source>
        <dbReference type="ARBA" id="ARBA00022656"/>
    </source>
</evidence>
<dbReference type="OMA" id="CASHIGF"/>
<keyword evidence="3 6" id="KW-0645">Protease</keyword>
<evidence type="ECO:0000313" key="10">
    <source>
        <dbReference type="EMBL" id="EDO39442.1"/>
    </source>
</evidence>